<evidence type="ECO:0000256" key="1">
    <source>
        <dbReference type="SAM" id="MobiDB-lite"/>
    </source>
</evidence>
<name>A0A6A8LRS3_9LACO</name>
<dbReference type="Proteomes" id="UP000437575">
    <property type="component" value="Unassembled WGS sequence"/>
</dbReference>
<protein>
    <submittedName>
        <fullName evidence="2">GTP pyrophosphokinase family protein</fullName>
    </submittedName>
</protein>
<organism evidence="2 3">
    <name type="scientific">Ligilactobacillus salivarius</name>
    <dbReference type="NCBI Taxonomy" id="1624"/>
    <lineage>
        <taxon>Bacteria</taxon>
        <taxon>Bacillati</taxon>
        <taxon>Bacillota</taxon>
        <taxon>Bacilli</taxon>
        <taxon>Lactobacillales</taxon>
        <taxon>Lactobacillaceae</taxon>
        <taxon>Ligilactobacillus</taxon>
    </lineage>
</organism>
<keyword evidence="2" id="KW-0808">Transferase</keyword>
<feature type="region of interest" description="Disordered" evidence="1">
    <location>
        <begin position="1"/>
        <end position="22"/>
    </location>
</feature>
<gene>
    <name evidence="2" type="ORF">GKC34_08955</name>
</gene>
<evidence type="ECO:0000313" key="2">
    <source>
        <dbReference type="EMBL" id="MSE05923.1"/>
    </source>
</evidence>
<dbReference type="EMBL" id="WKKZ01000486">
    <property type="protein sequence ID" value="MSE05923.1"/>
    <property type="molecule type" value="Genomic_DNA"/>
</dbReference>
<evidence type="ECO:0000313" key="3">
    <source>
        <dbReference type="Proteomes" id="UP000437575"/>
    </source>
</evidence>
<reference evidence="2 3" key="1">
    <citation type="submission" date="2019-11" db="EMBL/GenBank/DDBJ databases">
        <title>Draft Genome Sequence of Plant Growth-Promoting Rhizosphere-Associated Bacteria.</title>
        <authorList>
            <person name="Vasilyev I.Y."/>
            <person name="Radchenko V."/>
            <person name="Ilnitskaya E.V."/>
        </authorList>
    </citation>
    <scope>NUCLEOTIDE SEQUENCE [LARGE SCALE GENOMIC DNA]</scope>
    <source>
        <strain evidence="2 3">VRA_1sq_f</strain>
    </source>
</reference>
<feature type="non-terminal residue" evidence="2">
    <location>
        <position position="1"/>
    </location>
</feature>
<dbReference type="GO" id="GO:0016301">
    <property type="term" value="F:kinase activity"/>
    <property type="evidence" value="ECO:0007669"/>
    <property type="project" value="UniProtKB-KW"/>
</dbReference>
<comment type="caution">
    <text evidence="2">The sequence shown here is derived from an EMBL/GenBank/DDBJ whole genome shotgun (WGS) entry which is preliminary data.</text>
</comment>
<accession>A0A6A8LRS3</accession>
<proteinExistence type="predicted"/>
<keyword evidence="2" id="KW-0418">Kinase</keyword>
<sequence>EAQQIFSRKKGYTDSSLDDIDN</sequence>
<dbReference type="AlphaFoldDB" id="A0A6A8LRS3"/>